<dbReference type="SMART" id="SM00109">
    <property type="entry name" value="C1"/>
    <property type="match status" value="1"/>
</dbReference>
<dbReference type="InterPro" id="IPR000198">
    <property type="entry name" value="RhoGAP_dom"/>
</dbReference>
<feature type="compositionally biased region" description="Low complexity" evidence="6">
    <location>
        <begin position="834"/>
        <end position="844"/>
    </location>
</feature>
<evidence type="ECO:0000313" key="11">
    <source>
        <dbReference type="Proteomes" id="UP000053477"/>
    </source>
</evidence>
<feature type="compositionally biased region" description="Basic and acidic residues" evidence="6">
    <location>
        <begin position="406"/>
        <end position="421"/>
    </location>
</feature>
<feature type="compositionally biased region" description="Acidic residues" evidence="6">
    <location>
        <begin position="674"/>
        <end position="687"/>
    </location>
</feature>
<evidence type="ECO:0000256" key="1">
    <source>
        <dbReference type="ARBA" id="ARBA00022468"/>
    </source>
</evidence>
<feature type="compositionally biased region" description="Polar residues" evidence="6">
    <location>
        <begin position="875"/>
        <end position="891"/>
    </location>
</feature>
<dbReference type="FunFam" id="1.10.555.10:FF:000043">
    <property type="entry name" value="Rho GTPase activator Rga"/>
    <property type="match status" value="1"/>
</dbReference>
<feature type="compositionally biased region" description="Basic and acidic residues" evidence="6">
    <location>
        <begin position="847"/>
        <end position="857"/>
    </location>
</feature>
<evidence type="ECO:0000256" key="5">
    <source>
        <dbReference type="SAM" id="Coils"/>
    </source>
</evidence>
<feature type="region of interest" description="Disordered" evidence="6">
    <location>
        <begin position="1211"/>
        <end position="1291"/>
    </location>
</feature>
<dbReference type="CDD" id="cd09395">
    <property type="entry name" value="LIM2_Rga"/>
    <property type="match status" value="1"/>
</dbReference>
<dbReference type="InterPro" id="IPR002219">
    <property type="entry name" value="PKC_DAG/PE"/>
</dbReference>
<protein>
    <recommendedName>
        <fullName evidence="12">RhoGAP-domain-containing protein</fullName>
    </recommendedName>
</protein>
<feature type="compositionally biased region" description="Low complexity" evidence="6">
    <location>
        <begin position="305"/>
        <end position="315"/>
    </location>
</feature>
<feature type="compositionally biased region" description="Polar residues" evidence="6">
    <location>
        <begin position="484"/>
        <end position="502"/>
    </location>
</feature>
<gene>
    <name evidence="10" type="ORF">SCHPADRAFT_875677</name>
</gene>
<reference evidence="10 11" key="1">
    <citation type="submission" date="2015-04" db="EMBL/GenBank/DDBJ databases">
        <title>Complete genome sequence of Schizopora paradoxa KUC8140, a cosmopolitan wood degrader in East Asia.</title>
        <authorList>
            <consortium name="DOE Joint Genome Institute"/>
            <person name="Min B."/>
            <person name="Park H."/>
            <person name="Jang Y."/>
            <person name="Kim J.-J."/>
            <person name="Kim K.H."/>
            <person name="Pangilinan J."/>
            <person name="Lipzen A."/>
            <person name="Riley R."/>
            <person name="Grigoriev I.V."/>
            <person name="Spatafora J.W."/>
            <person name="Choi I.-G."/>
        </authorList>
    </citation>
    <scope>NUCLEOTIDE SEQUENCE [LARGE SCALE GENOMIC DNA]</scope>
    <source>
        <strain evidence="10 11">KUC8140</strain>
    </source>
</reference>
<dbReference type="PANTHER" id="PTHR46075:SF2">
    <property type="entry name" value="RHO GTPASE ACTIVATING PROTEIN AT 5A, ISOFORM A"/>
    <property type="match status" value="1"/>
</dbReference>
<dbReference type="OrthoDB" id="79452at2759"/>
<evidence type="ECO:0000259" key="7">
    <source>
        <dbReference type="PROSITE" id="PS50023"/>
    </source>
</evidence>
<dbReference type="PROSITE" id="PS50238">
    <property type="entry name" value="RHOGAP"/>
    <property type="match status" value="1"/>
</dbReference>
<sequence>MLAAVPSHLRESTSFSAGPSTSASGEPDRFCAGCNRSVNSETGGVVVAFGNSLWHVDCFKCAKCGNLVNADTNLLLLSDGSPVCANCYNCKICNLPILDEAVMTGDDSYHAACFTCRSCRNRIDELVFAKTSQGFYCMKCHNERVARSRRHAAKQKQRERERQGTKDQSSRPGAGVPAMPSSTVDQNFLDISQSSSTSESSGSWQHQHQHQHQPPQEQRSSPSRINGYPDVTSVDANVSAANASFMSTNSVVDAAVLRSDLDHRSASPAPPAVSITVESSASPERHNGEERTLPFRRRSHSPDFVADVPTAATADGPPPPPYSITPPATQVSFDADSARSSASYGHSHPGSGPVSPPISRPTSYEQSRPGSSDRFAVNSPPDRSSSSSLGHVEVSVRSINDQGFLPDRRDSGSGKKYDDGTRPLSFLHPSTPASDRTVMLSPGQSKRSKRGSMNPGLQLEASRLQLDAPLASSSSQPNSPTPGSPNDRQLRRQSPTAGTMTKDSPRVSSPLREYFIGSEDEHADSDRSNVSNGTTFYSPATSPQQRGDTPSSQGHDTGSSHRSPPTKQGTLTPEGRRDFLAKLPQRSDSLRGGNGVAPLKSTAPTASRGRGQPNRGDLSLTGSSAPTLKAQRSFDEWDGRLSPRRAEFTTDGGKRSRSVSPKPPDVPTNVESGTDTEADGENEDYSEDITQSYLNMQPSPDDERQPLSDLPPVPPPKDTKNMIATIRQRSPSVDGPSPAITSDEESPPAVKERFDVQGPLTEQRTSAFFSAPALPPMRFSMNGADFREILNNLGGTNGGNNARADTGPSVAKTIEEEEAEDVAGGRTPINPATPSDSSPDLLSDVFDAAKKAAEHATPKANRRAATPDTILPRAGNSSTSNLPQASPTSPTRPDLPKRSPHRASRSEGAIKMLQDTSPPRSSSDSADRTSPKLPSIGINGRERLDSVASPPHANGSLPPEAPSQDYLDFRRPSLSKQDTSSDLVTRRLKEVVQGATDRGVDYIKIDKTFALAIISALERKADQVAEISGKLDGMNRSSQHMMDGLSVALDEYSQEHNARKNAEAEISRLKIELSGQAARLSALTSDDRRREVHRQLSKEITDNLSGLERDLSKLKVERDLTLAEVEELSATKASSPEGEEAPAATVSRSLTVRLDKIKRQYQTELVPLTEQKEELMREIRELKDARDCFIEETAVLNRRNEELAHLNAEYERRAESSNSSQPKIKSITPPQPKQSFDTWRSRPPAAPPMVNATSTASTASTATLYDESSDESRTVRLNGQDTPQPKGRGIQLRWPGNKVKDLSAMQGTVNGDGKGKKRVEHTFQQLSVLKFGMKCDHCGDKMWGSQLRCSGCAISIHGRCVATVQSACNRVEEQEESITQPALLQRSMFGRDLVEQVHADAKGGDRFVPVIVEKCIDAVDTLAMDYEGIYRKSGGSGQSKAITQLFERGNYSAFDLRDSETFNDISSVTSVMKNYFRALPNPLLTFDLHDAFVKAAGYREPQAKAEALTTLVKQLPSEHFYTLGHLMLHLNRVQNNSAINKMTARNLGVVFGPTLMRSSDPSQEFTDMAGKTLAIEWLIENAPAVFPAL</sequence>
<keyword evidence="4" id="KW-0440">LIM domain</keyword>
<evidence type="ECO:0000256" key="3">
    <source>
        <dbReference type="ARBA" id="ARBA00022833"/>
    </source>
</evidence>
<accession>A0A0H2RS17</accession>
<evidence type="ECO:0000256" key="2">
    <source>
        <dbReference type="ARBA" id="ARBA00022723"/>
    </source>
</evidence>
<dbReference type="InterPro" id="IPR001781">
    <property type="entry name" value="Znf_LIM"/>
</dbReference>
<dbReference type="Gene3D" id="2.10.110.10">
    <property type="entry name" value="Cysteine Rich Protein"/>
    <property type="match status" value="2"/>
</dbReference>
<dbReference type="InParanoid" id="A0A0H2RS17"/>
<dbReference type="InterPro" id="IPR046349">
    <property type="entry name" value="C1-like_sf"/>
</dbReference>
<dbReference type="SMART" id="SM00132">
    <property type="entry name" value="LIM"/>
    <property type="match status" value="2"/>
</dbReference>
<feature type="compositionally biased region" description="Basic and acidic residues" evidence="6">
    <location>
        <begin position="632"/>
        <end position="654"/>
    </location>
</feature>
<dbReference type="GO" id="GO:0005096">
    <property type="term" value="F:GTPase activator activity"/>
    <property type="evidence" value="ECO:0007669"/>
    <property type="project" value="UniProtKB-KW"/>
</dbReference>
<feature type="compositionally biased region" description="Polar residues" evidence="6">
    <location>
        <begin position="688"/>
        <end position="698"/>
    </location>
</feature>
<dbReference type="Proteomes" id="UP000053477">
    <property type="component" value="Unassembled WGS sequence"/>
</dbReference>
<dbReference type="PROSITE" id="PS50081">
    <property type="entry name" value="ZF_DAG_PE_2"/>
    <property type="match status" value="1"/>
</dbReference>
<dbReference type="PANTHER" id="PTHR46075">
    <property type="entry name" value="CHIMERIN FAMILY MEMBER"/>
    <property type="match status" value="1"/>
</dbReference>
<feature type="domain" description="LIM zinc-binding" evidence="7">
    <location>
        <begin position="29"/>
        <end position="94"/>
    </location>
</feature>
<feature type="coiled-coil region" evidence="5">
    <location>
        <begin position="1052"/>
        <end position="1124"/>
    </location>
</feature>
<feature type="compositionally biased region" description="Polar residues" evidence="6">
    <location>
        <begin position="12"/>
        <end position="24"/>
    </location>
</feature>
<feature type="region of interest" description="Disordered" evidence="6">
    <location>
        <begin position="148"/>
        <end position="231"/>
    </location>
</feature>
<keyword evidence="1" id="KW-0343">GTPase activation</keyword>
<feature type="region of interest" description="Disordered" evidence="6">
    <location>
        <begin position="1"/>
        <end position="26"/>
    </location>
</feature>
<dbReference type="InterPro" id="IPR008936">
    <property type="entry name" value="Rho_GTPase_activation_prot"/>
</dbReference>
<feature type="domain" description="Phorbol-ester/DAG-type" evidence="8">
    <location>
        <begin position="1320"/>
        <end position="1368"/>
    </location>
</feature>
<name>A0A0H2RS17_9AGAM</name>
<feature type="compositionally biased region" description="Low complexity" evidence="6">
    <location>
        <begin position="332"/>
        <end position="353"/>
    </location>
</feature>
<dbReference type="Pfam" id="PF00620">
    <property type="entry name" value="RhoGAP"/>
    <property type="match status" value="1"/>
</dbReference>
<dbReference type="Gene3D" id="1.10.555.10">
    <property type="entry name" value="Rho GTPase activation protein"/>
    <property type="match status" value="1"/>
</dbReference>
<feature type="compositionally biased region" description="Basic and acidic residues" evidence="6">
    <location>
        <begin position="283"/>
        <end position="293"/>
    </location>
</feature>
<feature type="compositionally biased region" description="Low complexity" evidence="6">
    <location>
        <begin position="915"/>
        <end position="924"/>
    </location>
</feature>
<dbReference type="EMBL" id="KQ085981">
    <property type="protein sequence ID" value="KLO12258.1"/>
    <property type="molecule type" value="Genomic_DNA"/>
</dbReference>
<dbReference type="PROSITE" id="PS00478">
    <property type="entry name" value="LIM_DOMAIN_1"/>
    <property type="match status" value="1"/>
</dbReference>
<proteinExistence type="predicted"/>
<dbReference type="GO" id="GO:0046872">
    <property type="term" value="F:metal ion binding"/>
    <property type="evidence" value="ECO:0007669"/>
    <property type="project" value="UniProtKB-KW"/>
</dbReference>
<keyword evidence="3 4" id="KW-0862">Zinc</keyword>
<dbReference type="Gene3D" id="3.30.60.20">
    <property type="match status" value="1"/>
</dbReference>
<keyword evidence="11" id="KW-1185">Reference proteome</keyword>
<feature type="compositionally biased region" description="Polar residues" evidence="6">
    <location>
        <begin position="528"/>
        <end position="571"/>
    </location>
</feature>
<dbReference type="GO" id="GO:0007165">
    <property type="term" value="P:signal transduction"/>
    <property type="evidence" value="ECO:0007669"/>
    <property type="project" value="InterPro"/>
</dbReference>
<feature type="compositionally biased region" description="Low complexity" evidence="6">
    <location>
        <begin position="1252"/>
        <end position="1263"/>
    </location>
</feature>
<dbReference type="STRING" id="27342.A0A0H2RS17"/>
<feature type="compositionally biased region" description="Low complexity" evidence="6">
    <location>
        <begin position="192"/>
        <end position="223"/>
    </location>
</feature>
<keyword evidence="2 4" id="KW-0479">Metal-binding</keyword>
<evidence type="ECO:0000259" key="8">
    <source>
        <dbReference type="PROSITE" id="PS50081"/>
    </source>
</evidence>
<feature type="domain" description="Rho-GAP" evidence="9">
    <location>
        <begin position="1391"/>
        <end position="1586"/>
    </location>
</feature>
<dbReference type="CDD" id="cd00159">
    <property type="entry name" value="RhoGAP"/>
    <property type="match status" value="1"/>
</dbReference>
<dbReference type="SUPFAM" id="SSF57889">
    <property type="entry name" value="Cysteine-rich domain"/>
    <property type="match status" value="1"/>
</dbReference>
<feature type="compositionally biased region" description="Polar residues" evidence="6">
    <location>
        <begin position="180"/>
        <end position="191"/>
    </location>
</feature>
<evidence type="ECO:0000256" key="4">
    <source>
        <dbReference type="PROSITE-ProRule" id="PRU00125"/>
    </source>
</evidence>
<evidence type="ECO:0000256" key="6">
    <source>
        <dbReference type="SAM" id="MobiDB-lite"/>
    </source>
</evidence>
<feature type="compositionally biased region" description="Basic and acidic residues" evidence="6">
    <location>
        <begin position="156"/>
        <end position="169"/>
    </location>
</feature>
<keyword evidence="5" id="KW-0175">Coiled coil</keyword>
<evidence type="ECO:0000313" key="10">
    <source>
        <dbReference type="EMBL" id="KLO12258.1"/>
    </source>
</evidence>
<feature type="region of interest" description="Disordered" evidence="6">
    <location>
        <begin position="792"/>
        <end position="967"/>
    </location>
</feature>
<evidence type="ECO:0008006" key="12">
    <source>
        <dbReference type="Google" id="ProtNLM"/>
    </source>
</evidence>
<dbReference type="PROSITE" id="PS50023">
    <property type="entry name" value="LIM_DOMAIN_2"/>
    <property type="match status" value="1"/>
</dbReference>
<dbReference type="Pfam" id="PF00412">
    <property type="entry name" value="LIM"/>
    <property type="match status" value="2"/>
</dbReference>
<dbReference type="FunCoup" id="A0A0H2RS17">
    <property type="interactions" value="287"/>
</dbReference>
<organism evidence="10 11">
    <name type="scientific">Schizopora paradoxa</name>
    <dbReference type="NCBI Taxonomy" id="27342"/>
    <lineage>
        <taxon>Eukaryota</taxon>
        <taxon>Fungi</taxon>
        <taxon>Dikarya</taxon>
        <taxon>Basidiomycota</taxon>
        <taxon>Agaricomycotina</taxon>
        <taxon>Agaricomycetes</taxon>
        <taxon>Hymenochaetales</taxon>
        <taxon>Schizoporaceae</taxon>
        <taxon>Schizopora</taxon>
    </lineage>
</organism>
<dbReference type="PROSITE" id="PS00479">
    <property type="entry name" value="ZF_DAG_PE_1"/>
    <property type="match status" value="1"/>
</dbReference>
<feature type="coiled-coil region" evidence="5">
    <location>
        <begin position="1158"/>
        <end position="1192"/>
    </location>
</feature>
<evidence type="ECO:0000259" key="9">
    <source>
        <dbReference type="PROSITE" id="PS50238"/>
    </source>
</evidence>
<dbReference type="SUPFAM" id="SSF48350">
    <property type="entry name" value="GTPase activation domain, GAP"/>
    <property type="match status" value="1"/>
</dbReference>
<dbReference type="SMART" id="SM00324">
    <property type="entry name" value="RhoGAP"/>
    <property type="match status" value="1"/>
</dbReference>
<dbReference type="InterPro" id="IPR051854">
    <property type="entry name" value="Rho-type_GAP"/>
</dbReference>
<feature type="region of interest" description="Disordered" evidence="6">
    <location>
        <begin position="263"/>
        <end position="751"/>
    </location>
</feature>